<keyword evidence="4" id="KW-1185">Reference proteome</keyword>
<organism evidence="3 4">
    <name type="scientific">Agrocybe pediades</name>
    <dbReference type="NCBI Taxonomy" id="84607"/>
    <lineage>
        <taxon>Eukaryota</taxon>
        <taxon>Fungi</taxon>
        <taxon>Dikarya</taxon>
        <taxon>Basidiomycota</taxon>
        <taxon>Agaricomycotina</taxon>
        <taxon>Agaricomycetes</taxon>
        <taxon>Agaricomycetidae</taxon>
        <taxon>Agaricales</taxon>
        <taxon>Agaricineae</taxon>
        <taxon>Strophariaceae</taxon>
        <taxon>Agrocybe</taxon>
    </lineage>
</organism>
<reference evidence="3 4" key="1">
    <citation type="submission" date="2019-12" db="EMBL/GenBank/DDBJ databases">
        <authorList>
            <person name="Floudas D."/>
            <person name="Bentzer J."/>
            <person name="Ahren D."/>
            <person name="Johansson T."/>
            <person name="Persson P."/>
            <person name="Tunlid A."/>
        </authorList>
    </citation>
    <scope>NUCLEOTIDE SEQUENCE [LARGE SCALE GENOMIC DNA]</scope>
    <source>
        <strain evidence="3 4">CBS 102.39</strain>
    </source>
</reference>
<evidence type="ECO:0008006" key="5">
    <source>
        <dbReference type="Google" id="ProtNLM"/>
    </source>
</evidence>
<evidence type="ECO:0000313" key="4">
    <source>
        <dbReference type="Proteomes" id="UP000521872"/>
    </source>
</evidence>
<dbReference type="GO" id="GO:0080044">
    <property type="term" value="F:quercetin 7-O-glucosyltransferase activity"/>
    <property type="evidence" value="ECO:0007669"/>
    <property type="project" value="TreeGrafter"/>
</dbReference>
<dbReference type="EMBL" id="JAACJL010000059">
    <property type="protein sequence ID" value="KAF4610222.1"/>
    <property type="molecule type" value="Genomic_DNA"/>
</dbReference>
<accession>A0A8H4QH01</accession>
<evidence type="ECO:0000256" key="1">
    <source>
        <dbReference type="ARBA" id="ARBA00009995"/>
    </source>
</evidence>
<evidence type="ECO:0000313" key="3">
    <source>
        <dbReference type="EMBL" id="KAF4610222.1"/>
    </source>
</evidence>
<dbReference type="Proteomes" id="UP000521872">
    <property type="component" value="Unassembled WGS sequence"/>
</dbReference>
<comment type="similarity">
    <text evidence="1">Belongs to the UDP-glycosyltransferase family.</text>
</comment>
<gene>
    <name evidence="3" type="ORF">D9613_010346</name>
</gene>
<proteinExistence type="inferred from homology"/>
<dbReference type="PANTHER" id="PTHR11926:SF774">
    <property type="entry name" value="UDP-GLYCOSYLTRANSFERASE 85A1-RELATED"/>
    <property type="match status" value="1"/>
</dbReference>
<dbReference type="SUPFAM" id="SSF53756">
    <property type="entry name" value="UDP-Glycosyltransferase/glycogen phosphorylase"/>
    <property type="match status" value="1"/>
</dbReference>
<dbReference type="Pfam" id="PF00201">
    <property type="entry name" value="UDPGT"/>
    <property type="match status" value="1"/>
</dbReference>
<sequence>MLAPYKWFVRTEAVDYPTTMVLTHIVFTSIPAWGHTRPLCILAARLVKENKNVVVSLVQAPMLYDKAQAEISAELWDDDHAAETRDRIRMISAFDMKSNSDIHDIMQRTALAYSAACETLLAGSAITCASTGTVFDAVPPPSLFIIDFVASGQFQITKAMVGDKVPIIISIAGHAASMIGIFGPEVLGGPGDLTSKSEAEAARLGITYEEFGDRLYRETKGAVVKLPGVPEMFDYEMFPQQLPWKDLRSQVLRDVYKCLKSSNGVILASSHAWEGEAIDAMRSWFSDWGKVAYPLGPLLPSNFGSSVLEDSREEETKHFLDSMLARFGENSTILISLGSVYWPTDTEYLDEIINALIEKNFPFILSHASPFAKISQDLGEKIKSSGHGMLTPWCPQQMVLNHSATGWLLTHCGHSSVTEALASGVPMIAWPFEADQPATASQLESLNLAIELLEVRSSEHALKPLWRNGRGAKGTCQAVGVEIRNVIDACREAQGKELRKNAMAMKEKLNTAWKGSGPARMSFNDFVNTYVSQ</sequence>
<protein>
    <recommendedName>
        <fullName evidence="5">Glycosyltransferase</fullName>
    </recommendedName>
</protein>
<dbReference type="GO" id="GO:0080043">
    <property type="term" value="F:quercetin 3-O-glucosyltransferase activity"/>
    <property type="evidence" value="ECO:0007669"/>
    <property type="project" value="TreeGrafter"/>
</dbReference>
<dbReference type="AlphaFoldDB" id="A0A8H4QH01"/>
<name>A0A8H4QH01_9AGAR</name>
<comment type="caution">
    <text evidence="3">The sequence shown here is derived from an EMBL/GenBank/DDBJ whole genome shotgun (WGS) entry which is preliminary data.</text>
</comment>
<dbReference type="Gene3D" id="3.40.50.2000">
    <property type="entry name" value="Glycogen Phosphorylase B"/>
    <property type="match status" value="2"/>
</dbReference>
<dbReference type="PANTHER" id="PTHR11926">
    <property type="entry name" value="GLUCOSYL/GLUCURONOSYL TRANSFERASES"/>
    <property type="match status" value="1"/>
</dbReference>
<dbReference type="CDD" id="cd03784">
    <property type="entry name" value="GT1_Gtf-like"/>
    <property type="match status" value="1"/>
</dbReference>
<evidence type="ECO:0000256" key="2">
    <source>
        <dbReference type="ARBA" id="ARBA00022679"/>
    </source>
</evidence>
<dbReference type="InterPro" id="IPR002213">
    <property type="entry name" value="UDP_glucos_trans"/>
</dbReference>
<keyword evidence="2" id="KW-0808">Transferase</keyword>